<name>C0QPN4_PERMH</name>
<dbReference type="PaxDb" id="123214-PERMA_0843"/>
<organism evidence="1 2">
    <name type="scientific">Persephonella marina (strain DSM 14350 / EX-H1)</name>
    <dbReference type="NCBI Taxonomy" id="123214"/>
    <lineage>
        <taxon>Bacteria</taxon>
        <taxon>Pseudomonadati</taxon>
        <taxon>Aquificota</taxon>
        <taxon>Aquificia</taxon>
        <taxon>Aquificales</taxon>
        <taxon>Hydrogenothermaceae</taxon>
        <taxon>Persephonella</taxon>
    </lineage>
</organism>
<evidence type="ECO:0000313" key="1">
    <source>
        <dbReference type="EMBL" id="ACO04350.1"/>
    </source>
</evidence>
<sequence>MKIEIDLENLPKYRLEKELKRRKENKKIRYKRTRPRDPEKWKELKKFILSQLPPPEEILSGRYFRDLLRGS</sequence>
<dbReference type="HOGENOM" id="CLU_2736519_0_0_0"/>
<dbReference type="Proteomes" id="UP000001366">
    <property type="component" value="Chromosome"/>
</dbReference>
<keyword evidence="2" id="KW-1185">Reference proteome</keyword>
<evidence type="ECO:0000313" key="2">
    <source>
        <dbReference type="Proteomes" id="UP000001366"/>
    </source>
</evidence>
<dbReference type="OrthoDB" id="9976846at2"/>
<reference evidence="1 2" key="1">
    <citation type="journal article" date="2009" name="J. Bacteriol.">
        <title>Complete and draft genome sequences of six members of the Aquificales.</title>
        <authorList>
            <person name="Reysenbach A.L."/>
            <person name="Hamamura N."/>
            <person name="Podar M."/>
            <person name="Griffiths E."/>
            <person name="Ferreira S."/>
            <person name="Hochstein R."/>
            <person name="Heidelberg J."/>
            <person name="Johnson J."/>
            <person name="Mead D."/>
            <person name="Pohorille A."/>
            <person name="Sarmiento M."/>
            <person name="Schweighofer K."/>
            <person name="Seshadri R."/>
            <person name="Voytek M.A."/>
        </authorList>
    </citation>
    <scope>NUCLEOTIDE SEQUENCE [LARGE SCALE GENOMIC DNA]</scope>
    <source>
        <strain evidence="2">DSM 14350 / EX-H1</strain>
    </source>
</reference>
<dbReference type="AlphaFoldDB" id="C0QPN4"/>
<protein>
    <submittedName>
        <fullName evidence="1">Uncharacterized protein</fullName>
    </submittedName>
</protein>
<proteinExistence type="predicted"/>
<dbReference type="STRING" id="123214.PERMA_0843"/>
<dbReference type="KEGG" id="pmx:PERMA_0843"/>
<accession>C0QPN4</accession>
<dbReference type="EMBL" id="CP001230">
    <property type="protein sequence ID" value="ACO04350.1"/>
    <property type="molecule type" value="Genomic_DNA"/>
</dbReference>
<gene>
    <name evidence="1" type="ordered locus">PERMA_0843</name>
</gene>
<dbReference type="RefSeq" id="WP_012676588.1">
    <property type="nucleotide sequence ID" value="NC_012440.1"/>
</dbReference>